<organism evidence="1">
    <name type="scientific">Anguilla anguilla</name>
    <name type="common">European freshwater eel</name>
    <name type="synonym">Muraena anguilla</name>
    <dbReference type="NCBI Taxonomy" id="7936"/>
    <lineage>
        <taxon>Eukaryota</taxon>
        <taxon>Metazoa</taxon>
        <taxon>Chordata</taxon>
        <taxon>Craniata</taxon>
        <taxon>Vertebrata</taxon>
        <taxon>Euteleostomi</taxon>
        <taxon>Actinopterygii</taxon>
        <taxon>Neopterygii</taxon>
        <taxon>Teleostei</taxon>
        <taxon>Anguilliformes</taxon>
        <taxon>Anguillidae</taxon>
        <taxon>Anguilla</taxon>
    </lineage>
</organism>
<dbReference type="EMBL" id="GBXM01061962">
    <property type="protein sequence ID" value="JAH46615.1"/>
    <property type="molecule type" value="Transcribed_RNA"/>
</dbReference>
<sequence>MHAHNFQLINQKCSFSLWPGFTTLYSG</sequence>
<dbReference type="EMBL" id="GBXM01072269">
    <property type="protein sequence ID" value="JAH36308.1"/>
    <property type="molecule type" value="Transcribed_RNA"/>
</dbReference>
<reference evidence="1" key="2">
    <citation type="journal article" date="2015" name="Fish Shellfish Immunol.">
        <title>Early steps in the European eel (Anguilla anguilla)-Vibrio vulnificus interaction in the gills: Role of the RtxA13 toxin.</title>
        <authorList>
            <person name="Callol A."/>
            <person name="Pajuelo D."/>
            <person name="Ebbesson L."/>
            <person name="Teles M."/>
            <person name="MacKenzie S."/>
            <person name="Amaro C."/>
        </authorList>
    </citation>
    <scope>NUCLEOTIDE SEQUENCE</scope>
</reference>
<proteinExistence type="predicted"/>
<evidence type="ECO:0000313" key="1">
    <source>
        <dbReference type="EMBL" id="JAH37826.1"/>
    </source>
</evidence>
<protein>
    <submittedName>
        <fullName evidence="1">Uncharacterized protein</fullName>
    </submittedName>
</protein>
<reference evidence="1" key="1">
    <citation type="submission" date="2014-11" db="EMBL/GenBank/DDBJ databases">
        <authorList>
            <person name="Amaro Gonzalez C."/>
        </authorList>
    </citation>
    <scope>NUCLEOTIDE SEQUENCE</scope>
</reference>
<name>A0A0E9S986_ANGAN</name>
<accession>A0A0E9S986</accession>
<dbReference type="AlphaFoldDB" id="A0A0E9S986"/>
<dbReference type="EMBL" id="GBXM01070751">
    <property type="protein sequence ID" value="JAH37826.1"/>
    <property type="molecule type" value="Transcribed_RNA"/>
</dbReference>